<dbReference type="UniPathway" id="UPA00070">
    <property type="reaction ID" value="UER00945"/>
</dbReference>
<dbReference type="HAMAP" id="MF_01211">
    <property type="entry name" value="DHODB_Fe_S_bind"/>
    <property type="match status" value="1"/>
</dbReference>
<comment type="similarity">
    <text evidence="1 11">Belongs to the PyrK family.</text>
</comment>
<dbReference type="PANTHER" id="PTHR43513:SF3">
    <property type="entry name" value="DIHYDROOROTATE DEHYDROGENASE B (NAD(+)), ELECTRON TRANSFER SUBUNIT-RELATED"/>
    <property type="match status" value="1"/>
</dbReference>
<dbReference type="SUPFAM" id="SSF52343">
    <property type="entry name" value="Ferredoxin reductase-like, C-terminal NADP-linked domain"/>
    <property type="match status" value="1"/>
</dbReference>
<dbReference type="Gene3D" id="2.40.30.10">
    <property type="entry name" value="Translation factors"/>
    <property type="match status" value="1"/>
</dbReference>
<dbReference type="PRINTS" id="PR00406">
    <property type="entry name" value="CYTB5RDTASE"/>
</dbReference>
<comment type="caution">
    <text evidence="11">Lacks conserved residue(s) required for the propagation of feature annotation.</text>
</comment>
<evidence type="ECO:0000256" key="3">
    <source>
        <dbReference type="ARBA" id="ARBA00022630"/>
    </source>
</evidence>
<dbReference type="InterPro" id="IPR017927">
    <property type="entry name" value="FAD-bd_FR_type"/>
</dbReference>
<dbReference type="CDD" id="cd06218">
    <property type="entry name" value="DHOD_e_trans"/>
    <property type="match status" value="1"/>
</dbReference>
<dbReference type="GO" id="GO:0016491">
    <property type="term" value="F:oxidoreductase activity"/>
    <property type="evidence" value="ECO:0007669"/>
    <property type="project" value="InterPro"/>
</dbReference>
<evidence type="ECO:0000259" key="13">
    <source>
        <dbReference type="PROSITE" id="PS51384"/>
    </source>
</evidence>
<feature type="binding site" evidence="11 12">
    <location>
        <position position="252"/>
    </location>
    <ligand>
        <name>[2Fe-2S] cluster</name>
        <dbReference type="ChEBI" id="CHEBI:190135"/>
    </ligand>
</feature>
<dbReference type="InterPro" id="IPR012165">
    <property type="entry name" value="Cyt_c3_hydrogenase_gsu"/>
</dbReference>
<dbReference type="KEGG" id="gaw:V144x_24360"/>
<accession>A0A517VVE3</accession>
<comment type="subunit">
    <text evidence="11">Heterotetramer of 2 PyrK and 2 PyrD type B subunits.</text>
</comment>
<proteinExistence type="inferred from homology"/>
<dbReference type="SUPFAM" id="SSF63380">
    <property type="entry name" value="Riboflavin synthase domain-like"/>
    <property type="match status" value="1"/>
</dbReference>
<comment type="cofactor">
    <cofactor evidence="11">
        <name>FAD</name>
        <dbReference type="ChEBI" id="CHEBI:57692"/>
    </cofactor>
    <text evidence="11">Binds 1 FAD per subunit.</text>
</comment>
<evidence type="ECO:0000256" key="4">
    <source>
        <dbReference type="ARBA" id="ARBA00022714"/>
    </source>
</evidence>
<dbReference type="Gene3D" id="3.40.50.80">
    <property type="entry name" value="Nucleotide-binding domain of ferredoxin-NADP reductase (FNR) module"/>
    <property type="match status" value="1"/>
</dbReference>
<feature type="domain" description="FAD-binding FR-type" evidence="13">
    <location>
        <begin position="13"/>
        <end position="117"/>
    </location>
</feature>
<keyword evidence="9 11" id="KW-0408">Iron</keyword>
<keyword evidence="8 11" id="KW-0249">Electron transport</keyword>
<dbReference type="InterPro" id="IPR019480">
    <property type="entry name" value="Dihydroorotate_DH_Fe-S-bd"/>
</dbReference>
<evidence type="ECO:0000256" key="8">
    <source>
        <dbReference type="ARBA" id="ARBA00022982"/>
    </source>
</evidence>
<feature type="binding site" evidence="11 12">
    <location>
        <position position="277"/>
    </location>
    <ligand>
        <name>[2Fe-2S] cluster</name>
        <dbReference type="ChEBI" id="CHEBI:190135"/>
    </ligand>
</feature>
<comment type="cofactor">
    <cofactor evidence="12">
        <name>[2Fe-2S] cluster</name>
        <dbReference type="ChEBI" id="CHEBI:190135"/>
    </cofactor>
    <text evidence="12">Binds 1 [2Fe-2S] cluster per subunit.</text>
</comment>
<dbReference type="PANTHER" id="PTHR43513">
    <property type="entry name" value="DIHYDROOROTATE DEHYDROGENASE B (NAD(+)), ELECTRON TRANSFER SUBUNIT"/>
    <property type="match status" value="1"/>
</dbReference>
<dbReference type="InterPro" id="IPR001433">
    <property type="entry name" value="OxRdtase_FAD/NAD-bd"/>
</dbReference>
<dbReference type="GO" id="GO:0051537">
    <property type="term" value="F:2 iron, 2 sulfur cluster binding"/>
    <property type="evidence" value="ECO:0007669"/>
    <property type="project" value="UniProtKB-KW"/>
</dbReference>
<evidence type="ECO:0000313" key="15">
    <source>
        <dbReference type="Proteomes" id="UP000318704"/>
    </source>
</evidence>
<dbReference type="InterPro" id="IPR023455">
    <property type="entry name" value="Dihydroorotate_DHASE_ETsu"/>
</dbReference>
<sequence length="290" mass="31810">MTAISQFGTCNPPEYLSATVVEQEQMAQSTYRIRLDCPQLAKAILPGQFFMVREPGVNDPLLGRPFALYDTYLSETGQPLGVDFGYVIVGKLTTRMTHWQPGDQVELWGPLGNGFPRPGVGALTMVAGGIGQTPFLAAAREALAQREYGERQRTLDEFPEKVSLLYGARSKDYLAGLDDFNLNGLDVEVATDDGSFGHHGYVTELLQQQIKGPTPPATIFCCGPEPMMEAVSQIAIESNISCWLSLETPMACGFGACFSCVAKVRISDNEWDYRRTCVEGPVFKAEDLIF</sequence>
<keyword evidence="6 11" id="KW-0274">FAD</keyword>
<comment type="cofactor">
    <cofactor evidence="11">
        <name>[2Fe-2S] cluster</name>
        <dbReference type="ChEBI" id="CHEBI:190135"/>
    </cofactor>
    <text evidence="11">Binds 1 [2Fe-2S] cluster per subunit.</text>
</comment>
<dbReference type="GO" id="GO:0050660">
    <property type="term" value="F:flavin adenine dinucleotide binding"/>
    <property type="evidence" value="ECO:0007669"/>
    <property type="project" value="InterPro"/>
</dbReference>
<dbReference type="GO" id="GO:0009055">
    <property type="term" value="F:electron transfer activity"/>
    <property type="evidence" value="ECO:0007669"/>
    <property type="project" value="UniProtKB-UniRule"/>
</dbReference>
<protein>
    <recommendedName>
        <fullName evidence="11">Dihydroorotate dehydrogenase B (NAD(+)), electron transfer subunit</fullName>
    </recommendedName>
    <alternativeName>
        <fullName evidence="11">Dihydroorotate oxidase B, electron transfer subunit</fullName>
    </alternativeName>
</protein>
<comment type="pathway">
    <text evidence="11">Pyrimidine metabolism; UMP biosynthesis via de novo pathway; orotate from (S)-dihydroorotate (NAD(+) route): step 1/1.</text>
</comment>
<dbReference type="Pfam" id="PF10418">
    <property type="entry name" value="DHODB_Fe-S_bind"/>
    <property type="match status" value="1"/>
</dbReference>
<keyword evidence="7 11" id="KW-0665">Pyrimidine biosynthesis</keyword>
<evidence type="ECO:0000256" key="7">
    <source>
        <dbReference type="ARBA" id="ARBA00022975"/>
    </source>
</evidence>
<name>A0A517VVE3_9PLAN</name>
<dbReference type="InterPro" id="IPR050353">
    <property type="entry name" value="PyrK_electron_transfer"/>
</dbReference>
<dbReference type="InterPro" id="IPR017938">
    <property type="entry name" value="Riboflavin_synthase-like_b-brl"/>
</dbReference>
<organism evidence="14 15">
    <name type="scientific">Gimesia aquarii</name>
    <dbReference type="NCBI Taxonomy" id="2527964"/>
    <lineage>
        <taxon>Bacteria</taxon>
        <taxon>Pseudomonadati</taxon>
        <taxon>Planctomycetota</taxon>
        <taxon>Planctomycetia</taxon>
        <taxon>Planctomycetales</taxon>
        <taxon>Planctomycetaceae</taxon>
        <taxon>Gimesia</taxon>
    </lineage>
</organism>
<dbReference type="Gene3D" id="2.10.240.10">
    <property type="entry name" value="Dihydroorotate dehydrogenase, electron transfer subunit"/>
    <property type="match status" value="1"/>
</dbReference>
<dbReference type="InterPro" id="IPR039261">
    <property type="entry name" value="FNR_nucleotide-bd"/>
</dbReference>
<dbReference type="GO" id="GO:0044205">
    <property type="term" value="P:'de novo' UMP biosynthetic process"/>
    <property type="evidence" value="ECO:0007669"/>
    <property type="project" value="UniProtKB-UniRule"/>
</dbReference>
<keyword evidence="5 11" id="KW-0479">Metal-binding</keyword>
<keyword evidence="10 11" id="KW-0411">Iron-sulfur</keyword>
<dbReference type="Proteomes" id="UP000318704">
    <property type="component" value="Chromosome"/>
</dbReference>
<reference evidence="14 15" key="1">
    <citation type="submission" date="2019-03" db="EMBL/GenBank/DDBJ databases">
        <title>Deep-cultivation of Planctomycetes and their phenomic and genomic characterization uncovers novel biology.</title>
        <authorList>
            <person name="Wiegand S."/>
            <person name="Jogler M."/>
            <person name="Boedeker C."/>
            <person name="Pinto D."/>
            <person name="Vollmers J."/>
            <person name="Rivas-Marin E."/>
            <person name="Kohn T."/>
            <person name="Peeters S.H."/>
            <person name="Heuer A."/>
            <person name="Rast P."/>
            <person name="Oberbeckmann S."/>
            <person name="Bunk B."/>
            <person name="Jeske O."/>
            <person name="Meyerdierks A."/>
            <person name="Storesund J.E."/>
            <person name="Kallscheuer N."/>
            <person name="Luecker S."/>
            <person name="Lage O.M."/>
            <person name="Pohl T."/>
            <person name="Merkel B.J."/>
            <person name="Hornburger P."/>
            <person name="Mueller R.-W."/>
            <person name="Bruemmer F."/>
            <person name="Labrenz M."/>
            <person name="Spormann A.M."/>
            <person name="Op den Camp H."/>
            <person name="Overmann J."/>
            <person name="Amann R."/>
            <person name="Jetten M.S.M."/>
            <person name="Mascher T."/>
            <person name="Medema M.H."/>
            <person name="Devos D.P."/>
            <person name="Kaster A.-K."/>
            <person name="Ovreas L."/>
            <person name="Rohde M."/>
            <person name="Galperin M.Y."/>
            <person name="Jogler C."/>
        </authorList>
    </citation>
    <scope>NUCLEOTIDE SEQUENCE [LARGE SCALE GENOMIC DNA]</scope>
    <source>
        <strain evidence="14 15">V144</strain>
    </source>
</reference>
<evidence type="ECO:0000256" key="11">
    <source>
        <dbReference type="HAMAP-Rule" id="MF_01211"/>
    </source>
</evidence>
<feature type="binding site" evidence="11 12">
    <location>
        <position position="257"/>
    </location>
    <ligand>
        <name>[2Fe-2S] cluster</name>
        <dbReference type="ChEBI" id="CHEBI:190135"/>
    </ligand>
</feature>
<dbReference type="Pfam" id="PF00175">
    <property type="entry name" value="NAD_binding_1"/>
    <property type="match status" value="1"/>
</dbReference>
<dbReference type="AlphaFoldDB" id="A0A517VVE3"/>
<comment type="function">
    <text evidence="11">Responsible for channeling the electrons from the oxidation of dihydroorotate from the FMN redox center in the PyrD type B subunit to the ultimate electron acceptor NAD(+).</text>
</comment>
<evidence type="ECO:0000256" key="1">
    <source>
        <dbReference type="ARBA" id="ARBA00006422"/>
    </source>
</evidence>
<evidence type="ECO:0000313" key="14">
    <source>
        <dbReference type="EMBL" id="QDT96965.1"/>
    </source>
</evidence>
<evidence type="ECO:0000256" key="5">
    <source>
        <dbReference type="ARBA" id="ARBA00022723"/>
    </source>
</evidence>
<evidence type="ECO:0000256" key="2">
    <source>
        <dbReference type="ARBA" id="ARBA00022448"/>
    </source>
</evidence>
<gene>
    <name evidence="11 14" type="primary">pyrK</name>
    <name evidence="14" type="ORF">V144x_24360</name>
</gene>
<keyword evidence="3 11" id="KW-0285">Flavoprotein</keyword>
<feature type="binding site" evidence="11 12">
    <location>
        <position position="260"/>
    </location>
    <ligand>
        <name>[2Fe-2S] cluster</name>
        <dbReference type="ChEBI" id="CHEBI:190135"/>
    </ligand>
</feature>
<dbReference type="InterPro" id="IPR037117">
    <property type="entry name" value="Dihydroorotate_DH_ele_sf"/>
</dbReference>
<evidence type="ECO:0000256" key="10">
    <source>
        <dbReference type="ARBA" id="ARBA00023014"/>
    </source>
</evidence>
<dbReference type="RefSeq" id="WP_144985354.1">
    <property type="nucleotide sequence ID" value="NZ_CP037920.1"/>
</dbReference>
<evidence type="ECO:0000256" key="6">
    <source>
        <dbReference type="ARBA" id="ARBA00022827"/>
    </source>
</evidence>
<dbReference type="PIRSF" id="PIRSF006816">
    <property type="entry name" value="Cyc3_hyd_g"/>
    <property type="match status" value="1"/>
</dbReference>
<dbReference type="EMBL" id="CP037920">
    <property type="protein sequence ID" value="QDT96965.1"/>
    <property type="molecule type" value="Genomic_DNA"/>
</dbReference>
<evidence type="ECO:0000256" key="12">
    <source>
        <dbReference type="PIRSR" id="PIRSR006816-2"/>
    </source>
</evidence>
<dbReference type="GO" id="GO:0046872">
    <property type="term" value="F:metal ion binding"/>
    <property type="evidence" value="ECO:0007669"/>
    <property type="project" value="UniProtKB-KW"/>
</dbReference>
<evidence type="ECO:0000256" key="9">
    <source>
        <dbReference type="ARBA" id="ARBA00023004"/>
    </source>
</evidence>
<keyword evidence="4 11" id="KW-0001">2Fe-2S</keyword>
<dbReference type="PROSITE" id="PS51384">
    <property type="entry name" value="FAD_FR"/>
    <property type="match status" value="1"/>
</dbReference>
<keyword evidence="2 11" id="KW-0813">Transport</keyword>